<organism evidence="6 7">
    <name type="scientific">Ornithinibacillus bavariensis</name>
    <dbReference type="NCBI Taxonomy" id="545502"/>
    <lineage>
        <taxon>Bacteria</taxon>
        <taxon>Bacillati</taxon>
        <taxon>Bacillota</taxon>
        <taxon>Bacilli</taxon>
        <taxon>Bacillales</taxon>
        <taxon>Bacillaceae</taxon>
        <taxon>Ornithinibacillus</taxon>
    </lineage>
</organism>
<dbReference type="Pfam" id="PF01812">
    <property type="entry name" value="5-FTHF_cyc-lig"/>
    <property type="match status" value="1"/>
</dbReference>
<dbReference type="Gene3D" id="3.40.50.10420">
    <property type="entry name" value="NagB/RpiA/CoA transferase-like"/>
    <property type="match status" value="1"/>
</dbReference>
<feature type="binding site" evidence="4">
    <location>
        <begin position="3"/>
        <end position="7"/>
    </location>
    <ligand>
        <name>ATP</name>
        <dbReference type="ChEBI" id="CHEBI:30616"/>
    </ligand>
</feature>
<keyword evidence="7" id="KW-1185">Reference proteome</keyword>
<evidence type="ECO:0000313" key="7">
    <source>
        <dbReference type="Proteomes" id="UP000676917"/>
    </source>
</evidence>
<dbReference type="GO" id="GO:0035999">
    <property type="term" value="P:tetrahydrofolate interconversion"/>
    <property type="evidence" value="ECO:0007669"/>
    <property type="project" value="TreeGrafter"/>
</dbReference>
<evidence type="ECO:0000256" key="4">
    <source>
        <dbReference type="PIRSR" id="PIRSR006806-1"/>
    </source>
</evidence>
<dbReference type="PANTHER" id="PTHR23407:SF1">
    <property type="entry name" value="5-FORMYLTETRAHYDROFOLATE CYCLO-LIGASE"/>
    <property type="match status" value="1"/>
</dbReference>
<reference evidence="6" key="1">
    <citation type="submission" date="2021-03" db="EMBL/GenBank/DDBJ databases">
        <title>Antimicrobial resistance genes in bacteria isolated from Japanese honey, and their potential for conferring macrolide and lincosamide resistance in the American foulbrood pathogen Paenibacillus larvae.</title>
        <authorList>
            <person name="Okamoto M."/>
            <person name="Kumagai M."/>
            <person name="Kanamori H."/>
            <person name="Takamatsu D."/>
        </authorList>
    </citation>
    <scope>NUCLEOTIDE SEQUENCE</scope>
    <source>
        <strain evidence="6">J43TS3</strain>
    </source>
</reference>
<feature type="binding site" evidence="4">
    <location>
        <position position="49"/>
    </location>
    <ligand>
        <name>substrate</name>
    </ligand>
</feature>
<dbReference type="SUPFAM" id="SSF100950">
    <property type="entry name" value="NagB/RpiA/CoA transferase-like"/>
    <property type="match status" value="1"/>
</dbReference>
<name>A0A919X7R5_9BACI</name>
<dbReference type="GO" id="GO:0005524">
    <property type="term" value="F:ATP binding"/>
    <property type="evidence" value="ECO:0007669"/>
    <property type="project" value="UniProtKB-KW"/>
</dbReference>
<accession>A0A919X7R5</accession>
<gene>
    <name evidence="6" type="primary">yqgN</name>
    <name evidence="6" type="ORF">J43TS3_21420</name>
</gene>
<proteinExistence type="inferred from homology"/>
<evidence type="ECO:0000256" key="2">
    <source>
        <dbReference type="ARBA" id="ARBA00022741"/>
    </source>
</evidence>
<dbReference type="PIRSF" id="PIRSF006806">
    <property type="entry name" value="FTHF_cligase"/>
    <property type="match status" value="1"/>
</dbReference>
<dbReference type="InterPro" id="IPR037171">
    <property type="entry name" value="NagB/RpiA_transferase-like"/>
</dbReference>
<dbReference type="NCBIfam" id="TIGR02727">
    <property type="entry name" value="MTHFS_bact"/>
    <property type="match status" value="1"/>
</dbReference>
<evidence type="ECO:0000256" key="3">
    <source>
        <dbReference type="ARBA" id="ARBA00022840"/>
    </source>
</evidence>
<dbReference type="PANTHER" id="PTHR23407">
    <property type="entry name" value="ATPASE INHIBITOR/5-FORMYLTETRAHYDROFOLATE CYCLO-LIGASE"/>
    <property type="match status" value="1"/>
</dbReference>
<evidence type="ECO:0000256" key="1">
    <source>
        <dbReference type="ARBA" id="ARBA00010638"/>
    </source>
</evidence>
<dbReference type="InterPro" id="IPR002698">
    <property type="entry name" value="FTHF_cligase"/>
</dbReference>
<dbReference type="RefSeq" id="WP_212921019.1">
    <property type="nucleotide sequence ID" value="NZ_BORP01000004.1"/>
</dbReference>
<feature type="binding site" evidence="4">
    <location>
        <position position="54"/>
    </location>
    <ligand>
        <name>substrate</name>
    </ligand>
</feature>
<protein>
    <recommendedName>
        <fullName evidence="5">5-formyltetrahydrofolate cyclo-ligase</fullName>
        <ecNumber evidence="5">6.3.3.2</ecNumber>
    </recommendedName>
</protein>
<dbReference type="AlphaFoldDB" id="A0A919X7R5"/>
<comment type="similarity">
    <text evidence="1 5">Belongs to the 5-formyltetrahydrofolate cyclo-ligase family.</text>
</comment>
<keyword evidence="5" id="KW-0460">Magnesium</keyword>
<dbReference type="EMBL" id="BORP01000004">
    <property type="protein sequence ID" value="GIO27531.1"/>
    <property type="molecule type" value="Genomic_DNA"/>
</dbReference>
<dbReference type="Proteomes" id="UP000676917">
    <property type="component" value="Unassembled WGS sequence"/>
</dbReference>
<keyword evidence="5" id="KW-0479">Metal-binding</keyword>
<dbReference type="GO" id="GO:0030272">
    <property type="term" value="F:5-formyltetrahydrofolate cyclo-ligase activity"/>
    <property type="evidence" value="ECO:0007669"/>
    <property type="project" value="UniProtKB-EC"/>
</dbReference>
<dbReference type="InterPro" id="IPR024185">
    <property type="entry name" value="FTHF_cligase-like_sf"/>
</dbReference>
<keyword evidence="3 4" id="KW-0067">ATP-binding</keyword>
<dbReference type="EC" id="6.3.3.2" evidence="5"/>
<evidence type="ECO:0000313" key="6">
    <source>
        <dbReference type="EMBL" id="GIO27531.1"/>
    </source>
</evidence>
<dbReference type="GO" id="GO:0009396">
    <property type="term" value="P:folic acid-containing compound biosynthetic process"/>
    <property type="evidence" value="ECO:0007669"/>
    <property type="project" value="TreeGrafter"/>
</dbReference>
<feature type="binding site" evidence="4">
    <location>
        <begin position="133"/>
        <end position="141"/>
    </location>
    <ligand>
        <name>ATP</name>
        <dbReference type="ChEBI" id="CHEBI:30616"/>
    </ligand>
</feature>
<evidence type="ECO:0000256" key="5">
    <source>
        <dbReference type="RuleBase" id="RU361279"/>
    </source>
</evidence>
<comment type="catalytic activity">
    <reaction evidence="5">
        <text>(6S)-5-formyl-5,6,7,8-tetrahydrofolate + ATP = (6R)-5,10-methenyltetrahydrofolate + ADP + phosphate</text>
        <dbReference type="Rhea" id="RHEA:10488"/>
        <dbReference type="ChEBI" id="CHEBI:30616"/>
        <dbReference type="ChEBI" id="CHEBI:43474"/>
        <dbReference type="ChEBI" id="CHEBI:57455"/>
        <dbReference type="ChEBI" id="CHEBI:57457"/>
        <dbReference type="ChEBI" id="CHEBI:456216"/>
        <dbReference type="EC" id="6.3.3.2"/>
    </reaction>
</comment>
<keyword evidence="2 4" id="KW-0547">Nucleotide-binding</keyword>
<dbReference type="GO" id="GO:0046872">
    <property type="term" value="F:metal ion binding"/>
    <property type="evidence" value="ECO:0007669"/>
    <property type="project" value="UniProtKB-KW"/>
</dbReference>
<comment type="caution">
    <text evidence="6">The sequence shown here is derived from an EMBL/GenBank/DDBJ whole genome shotgun (WGS) entry which is preliminary data.</text>
</comment>
<comment type="cofactor">
    <cofactor evidence="5">
        <name>Mg(2+)</name>
        <dbReference type="ChEBI" id="CHEBI:18420"/>
    </cofactor>
</comment>
<sequence length="186" mass="21607">MTKQAIRKGIIGTLQKLSDTEKKRIEQKLYEHLFQSAIWKNASTIGITISRGFEWDTRPVIEEGWKQGKTIAVPKCYPDEKKLVFYRLHSFNELETVYYNLLEPKPEEQNRLDENQIDLIIVPGVVFNQNGYRIGFGGGYYDRFLSNYKGNTVSLISEQQLVEELPIEKHDIPVQHLITESGFLKK</sequence>